<dbReference type="GO" id="GO:0003824">
    <property type="term" value="F:catalytic activity"/>
    <property type="evidence" value="ECO:0007669"/>
    <property type="project" value="InterPro"/>
</dbReference>
<reference evidence="2" key="1">
    <citation type="submission" date="2020-07" db="EMBL/GenBank/DDBJ databases">
        <authorList>
            <person name="Lin J."/>
        </authorList>
    </citation>
    <scope>NUCLEOTIDE SEQUENCE</scope>
</reference>
<dbReference type="Gene3D" id="3.40.250.10">
    <property type="entry name" value="Rhodanese-like domain"/>
    <property type="match status" value="1"/>
</dbReference>
<evidence type="ECO:0000259" key="1">
    <source>
        <dbReference type="PROSITE" id="PS50206"/>
    </source>
</evidence>
<dbReference type="PANTHER" id="PTHR44542:SF12">
    <property type="entry name" value="THIOSULFATE SULFURTRANSFERASE 18"/>
    <property type="match status" value="1"/>
</dbReference>
<organism evidence="2">
    <name type="scientific">Ananas comosus var. bracteatus</name>
    <name type="common">red pineapple</name>
    <dbReference type="NCBI Taxonomy" id="296719"/>
    <lineage>
        <taxon>Eukaryota</taxon>
        <taxon>Viridiplantae</taxon>
        <taxon>Streptophyta</taxon>
        <taxon>Embryophyta</taxon>
        <taxon>Tracheophyta</taxon>
        <taxon>Spermatophyta</taxon>
        <taxon>Magnoliopsida</taxon>
        <taxon>Liliopsida</taxon>
        <taxon>Poales</taxon>
        <taxon>Bromeliaceae</taxon>
        <taxon>Bromelioideae</taxon>
        <taxon>Ananas</taxon>
    </lineage>
</organism>
<dbReference type="InterPro" id="IPR001763">
    <property type="entry name" value="Rhodanese-like_dom"/>
</dbReference>
<dbReference type="InterPro" id="IPR044684">
    <property type="entry name" value="STR17/STR18/HARC1-like"/>
</dbReference>
<sequence>MSGGKQSISLQIERTYPLINEGILSVCLTQNAAKSSLVTRHSSPSLDPPFFLGFGYTAYPDCYKSPTTTTTTTTTTHKNPQIFSPFLMASSSPSSGGVETVDVGAAKSLVGSGHLYLDVRTIEEFNKGHPENALNVPYMFFTPQGRETNPQFLEQVSSICSKDDFIVVGCQSGVRSHHACVDLLNAGFQNVKNMGGGYAAWVDNGFAVKKPQQEL</sequence>
<dbReference type="SUPFAM" id="SSF52821">
    <property type="entry name" value="Rhodanese/Cell cycle control phosphatase"/>
    <property type="match status" value="1"/>
</dbReference>
<feature type="domain" description="Rhodanese" evidence="1">
    <location>
        <begin position="110"/>
        <end position="210"/>
    </location>
</feature>
<dbReference type="Pfam" id="PF00581">
    <property type="entry name" value="Rhodanese"/>
    <property type="match status" value="1"/>
</dbReference>
<dbReference type="SMART" id="SM00450">
    <property type="entry name" value="RHOD"/>
    <property type="match status" value="1"/>
</dbReference>
<dbReference type="AlphaFoldDB" id="A0A6V7QM90"/>
<evidence type="ECO:0000313" key="2">
    <source>
        <dbReference type="EMBL" id="CAD1844253.1"/>
    </source>
</evidence>
<gene>
    <name evidence="2" type="ORF">CB5_LOCUS27464</name>
</gene>
<dbReference type="PANTHER" id="PTHR44542">
    <property type="entry name" value="THIOSULFATE SULFURTRANSFERASE 18"/>
    <property type="match status" value="1"/>
</dbReference>
<dbReference type="CDD" id="cd00158">
    <property type="entry name" value="RHOD"/>
    <property type="match status" value="1"/>
</dbReference>
<dbReference type="InterPro" id="IPR036873">
    <property type="entry name" value="Rhodanese-like_dom_sf"/>
</dbReference>
<dbReference type="PROSITE" id="PS50206">
    <property type="entry name" value="RHODANESE_3"/>
    <property type="match status" value="1"/>
</dbReference>
<accession>A0A6V7QM90</accession>
<proteinExistence type="predicted"/>
<dbReference type="EMBL" id="LR862137">
    <property type="protein sequence ID" value="CAD1844253.1"/>
    <property type="molecule type" value="Genomic_DNA"/>
</dbReference>
<protein>
    <recommendedName>
        <fullName evidence="1">Rhodanese domain-containing protein</fullName>
    </recommendedName>
</protein>
<name>A0A6V7QM90_ANACO</name>